<organism evidence="6 7">
    <name type="scientific">Candidatus Woesebacteria bacterium RIFCSPHIGHO2_01_FULL_38_9</name>
    <dbReference type="NCBI Taxonomy" id="1802492"/>
    <lineage>
        <taxon>Bacteria</taxon>
        <taxon>Candidatus Woeseibacteriota</taxon>
    </lineage>
</organism>
<keyword evidence="4" id="KW-1133">Transmembrane helix</keyword>
<dbReference type="GO" id="GO:0005524">
    <property type="term" value="F:ATP binding"/>
    <property type="evidence" value="ECO:0007669"/>
    <property type="project" value="UniProtKB-UniRule"/>
</dbReference>
<dbReference type="InterPro" id="IPR005144">
    <property type="entry name" value="ATP-cone_dom"/>
</dbReference>
<name>A0A1F7Y0E2_9BACT</name>
<evidence type="ECO:0000256" key="2">
    <source>
        <dbReference type="ARBA" id="ARBA00022840"/>
    </source>
</evidence>
<dbReference type="AlphaFoldDB" id="A0A1F7Y0E2"/>
<keyword evidence="2 3" id="KW-0067">ATP-binding</keyword>
<protein>
    <recommendedName>
        <fullName evidence="5">ATP-cone domain-containing protein</fullName>
    </recommendedName>
</protein>
<feature type="domain" description="ATP-cone" evidence="5">
    <location>
        <begin position="382"/>
        <end position="467"/>
    </location>
</feature>
<gene>
    <name evidence="6" type="ORF">A2714_00970</name>
</gene>
<dbReference type="Proteomes" id="UP000178419">
    <property type="component" value="Unassembled WGS sequence"/>
</dbReference>
<comment type="caution">
    <text evidence="6">The sequence shown here is derived from an EMBL/GenBank/DDBJ whole genome shotgun (WGS) entry which is preliminary data.</text>
</comment>
<dbReference type="EMBL" id="MGGE01000051">
    <property type="protein sequence ID" value="OGM20118.1"/>
    <property type="molecule type" value="Genomic_DNA"/>
</dbReference>
<proteinExistence type="predicted"/>
<dbReference type="InterPro" id="IPR013783">
    <property type="entry name" value="Ig-like_fold"/>
</dbReference>
<evidence type="ECO:0000256" key="4">
    <source>
        <dbReference type="SAM" id="Phobius"/>
    </source>
</evidence>
<dbReference type="Gene3D" id="2.60.40.10">
    <property type="entry name" value="Immunoglobulins"/>
    <property type="match status" value="1"/>
</dbReference>
<evidence type="ECO:0000256" key="3">
    <source>
        <dbReference type="PROSITE-ProRule" id="PRU00492"/>
    </source>
</evidence>
<accession>A0A1F7Y0E2</accession>
<dbReference type="PROSITE" id="PS51161">
    <property type="entry name" value="ATP_CONE"/>
    <property type="match status" value="1"/>
</dbReference>
<sequence length="471" mass="52999">MRYFVPTNSAEQSEISNLGNKVSSCWGYSGSTTTQGGVNPTLSSSSYKAPYEYENCLSKKLGQKAYRDIFYGARKPTYDEQLVYEQCLGGTRPTSAVVYYTSDSSFSRETNTCLRQTLKNDYSRVKSGQTEVPYELKEQVNKCFGINPQPFEEGRVYKAPDQVKSCLMEVVGQDRFNQINTGVSQPSEEEKSRSQTCFEKLHKDQLNFLPPPPEQVPYLEEAPDIVNFSDVQQETQTVKSQNYGGKVVFSGKAPPNSSVTIYIYSDPIVVTTKTDENGDWIYELEQPLSGEKHVAYATVKTTSGKIVKSTVFDFTVIAAEEDLQNRLINEAELSQDSGRKLITTAFLLVGGALILLMIGYALYHLKKVKKEVNDSKPLSNTIKVVKRNGKVEDYNQEKIVRVLKVSGLTEDEAKKLASSVTTWLNESKKDKVTSLQIRDKVVVEIQKVNKVAADKYISYERYKDKNYGVKF</sequence>
<evidence type="ECO:0000313" key="6">
    <source>
        <dbReference type="EMBL" id="OGM20118.1"/>
    </source>
</evidence>
<keyword evidence="1 3" id="KW-0547">Nucleotide-binding</keyword>
<reference evidence="6 7" key="1">
    <citation type="journal article" date="2016" name="Nat. Commun.">
        <title>Thousands of microbial genomes shed light on interconnected biogeochemical processes in an aquifer system.</title>
        <authorList>
            <person name="Anantharaman K."/>
            <person name="Brown C.T."/>
            <person name="Hug L.A."/>
            <person name="Sharon I."/>
            <person name="Castelle C.J."/>
            <person name="Probst A.J."/>
            <person name="Thomas B.C."/>
            <person name="Singh A."/>
            <person name="Wilkins M.J."/>
            <person name="Karaoz U."/>
            <person name="Brodie E.L."/>
            <person name="Williams K.H."/>
            <person name="Hubbard S.S."/>
            <person name="Banfield J.F."/>
        </authorList>
    </citation>
    <scope>NUCLEOTIDE SEQUENCE [LARGE SCALE GENOMIC DNA]</scope>
</reference>
<keyword evidence="4" id="KW-0812">Transmembrane</keyword>
<evidence type="ECO:0000256" key="1">
    <source>
        <dbReference type="ARBA" id="ARBA00022741"/>
    </source>
</evidence>
<evidence type="ECO:0000259" key="5">
    <source>
        <dbReference type="PROSITE" id="PS51161"/>
    </source>
</evidence>
<dbReference type="Pfam" id="PF03477">
    <property type="entry name" value="ATP-cone"/>
    <property type="match status" value="1"/>
</dbReference>
<evidence type="ECO:0000313" key="7">
    <source>
        <dbReference type="Proteomes" id="UP000178419"/>
    </source>
</evidence>
<feature type="transmembrane region" description="Helical" evidence="4">
    <location>
        <begin position="341"/>
        <end position="363"/>
    </location>
</feature>
<keyword evidence="4" id="KW-0472">Membrane</keyword>